<feature type="compositionally biased region" description="Polar residues" evidence="1">
    <location>
        <begin position="1"/>
        <end position="12"/>
    </location>
</feature>
<reference evidence="2" key="1">
    <citation type="submission" date="2021-03" db="EMBL/GenBank/DDBJ databases">
        <title>Draft genome sequence of rust myrtle Austropuccinia psidii MF-1, a brazilian biotype.</title>
        <authorList>
            <person name="Quecine M.C."/>
            <person name="Pachon D.M.R."/>
            <person name="Bonatelli M.L."/>
            <person name="Correr F.H."/>
            <person name="Franceschini L.M."/>
            <person name="Leite T.F."/>
            <person name="Margarido G.R.A."/>
            <person name="Almeida C.A."/>
            <person name="Ferrarezi J.A."/>
            <person name="Labate C.A."/>
        </authorList>
    </citation>
    <scope>NUCLEOTIDE SEQUENCE</scope>
    <source>
        <strain evidence="2">MF-1</strain>
    </source>
</reference>
<dbReference type="EMBL" id="AVOT02003840">
    <property type="protein sequence ID" value="MBW0474737.1"/>
    <property type="molecule type" value="Genomic_DNA"/>
</dbReference>
<accession>A0A9Q3C1N6</accession>
<dbReference type="AlphaFoldDB" id="A0A9Q3C1N6"/>
<name>A0A9Q3C1N6_9BASI</name>
<organism evidence="2 3">
    <name type="scientific">Austropuccinia psidii MF-1</name>
    <dbReference type="NCBI Taxonomy" id="1389203"/>
    <lineage>
        <taxon>Eukaryota</taxon>
        <taxon>Fungi</taxon>
        <taxon>Dikarya</taxon>
        <taxon>Basidiomycota</taxon>
        <taxon>Pucciniomycotina</taxon>
        <taxon>Pucciniomycetes</taxon>
        <taxon>Pucciniales</taxon>
        <taxon>Sphaerophragmiaceae</taxon>
        <taxon>Austropuccinia</taxon>
    </lineage>
</organism>
<dbReference type="Proteomes" id="UP000765509">
    <property type="component" value="Unassembled WGS sequence"/>
</dbReference>
<keyword evidence="3" id="KW-1185">Reference proteome</keyword>
<comment type="caution">
    <text evidence="2">The sequence shown here is derived from an EMBL/GenBank/DDBJ whole genome shotgun (WGS) entry which is preliminary data.</text>
</comment>
<evidence type="ECO:0000256" key="1">
    <source>
        <dbReference type="SAM" id="MobiDB-lite"/>
    </source>
</evidence>
<proteinExistence type="predicted"/>
<evidence type="ECO:0000313" key="2">
    <source>
        <dbReference type="EMBL" id="MBW0474737.1"/>
    </source>
</evidence>
<sequence>MVYPINSSTNDRVSLPRRDDQSIGHVTPGIANKTTQLDPRLEQFTNLILNSHSNQTTNLSSQTLNLPSSMDNEFISNNKSIDSCPLPNYSPSHRPLSVVEDPFLIQNQLGPLILPPPLNGSTLSSTPLHPHSSSLAVAATVAGSFRSPTNPELHTTFALTECTSSPSAKSLATTKVDALSKDGETHLAQKGQASIERKSVFGKLFDCRADGKSANGAFGSSECGSGNESECNAHGTGINGKKALGRNPSTKKPTNLSSLVNLKFSSHSSLLAPSHQQSNPPQIKLSKPPKLTFLICILISNKFKLSGLVGKKN</sequence>
<protein>
    <submittedName>
        <fullName evidence="2">Uncharacterized protein</fullName>
    </submittedName>
</protein>
<gene>
    <name evidence="2" type="ORF">O181_014452</name>
</gene>
<evidence type="ECO:0000313" key="3">
    <source>
        <dbReference type="Proteomes" id="UP000765509"/>
    </source>
</evidence>
<feature type="region of interest" description="Disordered" evidence="1">
    <location>
        <begin position="1"/>
        <end position="31"/>
    </location>
</feature>